<accession>A0AAQ3X2S1</accession>
<dbReference type="EMBL" id="CP144750">
    <property type="protein sequence ID" value="WVZ82686.1"/>
    <property type="molecule type" value="Genomic_DNA"/>
</dbReference>
<reference evidence="11 12" key="1">
    <citation type="submission" date="2024-02" db="EMBL/GenBank/DDBJ databases">
        <title>High-quality chromosome-scale genome assembly of Pensacola bahiagrass (Paspalum notatum Flugge var. saurae).</title>
        <authorList>
            <person name="Vega J.M."/>
            <person name="Podio M."/>
            <person name="Orjuela J."/>
            <person name="Siena L.A."/>
            <person name="Pessino S.C."/>
            <person name="Combes M.C."/>
            <person name="Mariac C."/>
            <person name="Albertini E."/>
            <person name="Pupilli F."/>
            <person name="Ortiz J.P.A."/>
            <person name="Leblanc O."/>
        </authorList>
    </citation>
    <scope>NUCLEOTIDE SEQUENCE [LARGE SCALE GENOMIC DNA]</scope>
    <source>
        <strain evidence="11">R1</strain>
        <tissue evidence="11">Leaf</tissue>
    </source>
</reference>
<evidence type="ECO:0000256" key="8">
    <source>
        <dbReference type="ARBA" id="ARBA00023180"/>
    </source>
</evidence>
<dbReference type="Proteomes" id="UP001341281">
    <property type="component" value="Chromosome 06"/>
</dbReference>
<evidence type="ECO:0000256" key="4">
    <source>
        <dbReference type="ARBA" id="ARBA00022729"/>
    </source>
</evidence>
<keyword evidence="7" id="KW-0472">Membrane</keyword>
<evidence type="ECO:0000256" key="5">
    <source>
        <dbReference type="ARBA" id="ARBA00022737"/>
    </source>
</evidence>
<evidence type="ECO:0000256" key="3">
    <source>
        <dbReference type="ARBA" id="ARBA00022692"/>
    </source>
</evidence>
<evidence type="ECO:0000256" key="6">
    <source>
        <dbReference type="ARBA" id="ARBA00022989"/>
    </source>
</evidence>
<feature type="chain" id="PRO_5042924453" description="Leucine-rich repeat-containing N-terminal plant-type domain-containing protein" evidence="9">
    <location>
        <begin position="26"/>
        <end position="159"/>
    </location>
</feature>
<dbReference type="Pfam" id="PF13516">
    <property type="entry name" value="LRR_6"/>
    <property type="match status" value="1"/>
</dbReference>
<evidence type="ECO:0000256" key="7">
    <source>
        <dbReference type="ARBA" id="ARBA00023136"/>
    </source>
</evidence>
<dbReference type="InterPro" id="IPR013210">
    <property type="entry name" value="LRR_N_plant-typ"/>
</dbReference>
<feature type="signal peptide" evidence="9">
    <location>
        <begin position="1"/>
        <end position="25"/>
    </location>
</feature>
<evidence type="ECO:0000259" key="10">
    <source>
        <dbReference type="Pfam" id="PF08263"/>
    </source>
</evidence>
<keyword evidence="8" id="KW-0325">Glycoprotein</keyword>
<evidence type="ECO:0000256" key="1">
    <source>
        <dbReference type="ARBA" id="ARBA00004479"/>
    </source>
</evidence>
<keyword evidence="12" id="KW-1185">Reference proteome</keyword>
<evidence type="ECO:0000256" key="2">
    <source>
        <dbReference type="ARBA" id="ARBA00022614"/>
    </source>
</evidence>
<feature type="domain" description="Leucine-rich repeat-containing N-terminal plant-type" evidence="10">
    <location>
        <begin position="31"/>
        <end position="67"/>
    </location>
</feature>
<evidence type="ECO:0000256" key="9">
    <source>
        <dbReference type="SAM" id="SignalP"/>
    </source>
</evidence>
<keyword evidence="6" id="KW-1133">Transmembrane helix</keyword>
<dbReference type="SUPFAM" id="SSF52058">
    <property type="entry name" value="L domain-like"/>
    <property type="match status" value="1"/>
</dbReference>
<keyword evidence="2" id="KW-0433">Leucine-rich repeat</keyword>
<dbReference type="PANTHER" id="PTHR48063">
    <property type="entry name" value="LRR RECEPTOR-LIKE KINASE"/>
    <property type="match status" value="1"/>
</dbReference>
<dbReference type="Pfam" id="PF08263">
    <property type="entry name" value="LRRNT_2"/>
    <property type="match status" value="1"/>
</dbReference>
<name>A0AAQ3X2S1_PASNO</name>
<protein>
    <recommendedName>
        <fullName evidence="10">Leucine-rich repeat-containing N-terminal plant-type domain-containing protein</fullName>
    </recommendedName>
</protein>
<dbReference type="InterPro" id="IPR032675">
    <property type="entry name" value="LRR_dom_sf"/>
</dbReference>
<dbReference type="Gene3D" id="3.80.10.10">
    <property type="entry name" value="Ribonuclease Inhibitor"/>
    <property type="match status" value="1"/>
</dbReference>
<dbReference type="AlphaFoldDB" id="A0AAQ3X2S1"/>
<proteinExistence type="predicted"/>
<evidence type="ECO:0000313" key="12">
    <source>
        <dbReference type="Proteomes" id="UP001341281"/>
    </source>
</evidence>
<keyword evidence="5" id="KW-0677">Repeat</keyword>
<dbReference type="Pfam" id="PF00560">
    <property type="entry name" value="LRR_1"/>
    <property type="match status" value="1"/>
</dbReference>
<dbReference type="InterPro" id="IPR046956">
    <property type="entry name" value="RLP23-like"/>
</dbReference>
<dbReference type="GO" id="GO:0016020">
    <property type="term" value="C:membrane"/>
    <property type="evidence" value="ECO:0007669"/>
    <property type="project" value="UniProtKB-SubCell"/>
</dbReference>
<keyword evidence="3" id="KW-0812">Transmembrane</keyword>
<keyword evidence="4 9" id="KW-0732">Signal</keyword>
<evidence type="ECO:0000313" key="11">
    <source>
        <dbReference type="EMBL" id="WVZ82686.1"/>
    </source>
</evidence>
<dbReference type="InterPro" id="IPR001611">
    <property type="entry name" value="Leu-rich_rpt"/>
</dbReference>
<organism evidence="11 12">
    <name type="scientific">Paspalum notatum var. saurae</name>
    <dbReference type="NCBI Taxonomy" id="547442"/>
    <lineage>
        <taxon>Eukaryota</taxon>
        <taxon>Viridiplantae</taxon>
        <taxon>Streptophyta</taxon>
        <taxon>Embryophyta</taxon>
        <taxon>Tracheophyta</taxon>
        <taxon>Spermatophyta</taxon>
        <taxon>Magnoliopsida</taxon>
        <taxon>Liliopsida</taxon>
        <taxon>Poales</taxon>
        <taxon>Poaceae</taxon>
        <taxon>PACMAD clade</taxon>
        <taxon>Panicoideae</taxon>
        <taxon>Andropogonodae</taxon>
        <taxon>Paspaleae</taxon>
        <taxon>Paspalinae</taxon>
        <taxon>Paspalum</taxon>
    </lineage>
</organism>
<dbReference type="FunFam" id="3.80.10.10:FF:000129">
    <property type="entry name" value="Leucine-rich repeat receptor-like kinase"/>
    <property type="match status" value="1"/>
</dbReference>
<sequence length="159" mass="17670">MKSIMRLLLLPLLLLLLVATKTIVARQCITEERNALLDLKTNLKDAQGLLSSWRGLNCCSWLGVTCNNKTGHIIKLDLKNYNFSKKYALTGDINPSLVHLTRLTHLDLSFNDFGGASIPEFIGSLKSLRHLDLSSAGFGGKIPPQLGNFSELKYLDISW</sequence>
<gene>
    <name evidence="11" type="ORF">U9M48_029923</name>
</gene>
<dbReference type="PANTHER" id="PTHR48063:SF92">
    <property type="entry name" value="LEUCINE-RICH REPEAT-CONTAINING N-TERMINAL PLANT-TYPE DOMAIN-CONTAINING PROTEIN"/>
    <property type="match status" value="1"/>
</dbReference>
<comment type="subcellular location">
    <subcellularLocation>
        <location evidence="1">Membrane</location>
        <topology evidence="1">Single-pass type I membrane protein</topology>
    </subcellularLocation>
</comment>